<dbReference type="InterPro" id="IPR007603">
    <property type="entry name" value="Choline_transptr-like"/>
</dbReference>
<evidence type="ECO:0000313" key="9">
    <source>
        <dbReference type="EMBL" id="CEK86656.1"/>
    </source>
</evidence>
<gene>
    <name evidence="10" type="primary">ORF154986</name>
    <name evidence="9" type="synonym">ORF154980</name>
</gene>
<comment type="subcellular location">
    <subcellularLocation>
        <location evidence="7">Cell membrane</location>
        <topology evidence="7">Multi-pass membrane protein</topology>
    </subcellularLocation>
    <subcellularLocation>
        <location evidence="1">Membrane</location>
        <topology evidence="1">Multi-pass membrane protein</topology>
    </subcellularLocation>
</comment>
<dbReference type="GO" id="GO:0022857">
    <property type="term" value="F:transmembrane transporter activity"/>
    <property type="evidence" value="ECO:0007669"/>
    <property type="project" value="UniProtKB-UniRule"/>
</dbReference>
<dbReference type="AlphaFoldDB" id="A0A0B7B198"/>
<feature type="transmembrane region" description="Helical" evidence="7">
    <location>
        <begin position="61"/>
        <end position="80"/>
    </location>
</feature>
<dbReference type="EMBL" id="HACG01039792">
    <property type="protein sequence ID" value="CEK86657.1"/>
    <property type="molecule type" value="Transcribed_RNA"/>
</dbReference>
<evidence type="ECO:0000256" key="7">
    <source>
        <dbReference type="RuleBase" id="RU368066"/>
    </source>
</evidence>
<feature type="transmembrane region" description="Helical" evidence="7">
    <location>
        <begin position="334"/>
        <end position="361"/>
    </location>
</feature>
<protein>
    <recommendedName>
        <fullName evidence="7">Choline transporter-like protein</fullName>
    </recommendedName>
</protein>
<comment type="similarity">
    <text evidence="2 7">Belongs to the CTL (choline transporter-like) family.</text>
</comment>
<keyword evidence="3 7" id="KW-0812">Transmembrane</keyword>
<organism evidence="10">
    <name type="scientific">Arion vulgaris</name>
    <dbReference type="NCBI Taxonomy" id="1028688"/>
    <lineage>
        <taxon>Eukaryota</taxon>
        <taxon>Metazoa</taxon>
        <taxon>Spiralia</taxon>
        <taxon>Lophotrochozoa</taxon>
        <taxon>Mollusca</taxon>
        <taxon>Gastropoda</taxon>
        <taxon>Heterobranchia</taxon>
        <taxon>Euthyneura</taxon>
        <taxon>Panpulmonata</taxon>
        <taxon>Eupulmonata</taxon>
        <taxon>Stylommatophora</taxon>
        <taxon>Helicina</taxon>
        <taxon>Arionoidea</taxon>
        <taxon>Arionidae</taxon>
        <taxon>Arion</taxon>
    </lineage>
</organism>
<proteinExistence type="inferred from homology"/>
<dbReference type="PANTHER" id="PTHR12385">
    <property type="entry name" value="CHOLINE TRANSPORTER-LIKE (SLC FAMILY 44)"/>
    <property type="match status" value="1"/>
</dbReference>
<accession>A0A0B7B198</accession>
<feature type="transmembrane region" description="Helical" evidence="7">
    <location>
        <begin position="478"/>
        <end position="503"/>
    </location>
</feature>
<keyword evidence="5 7" id="KW-0472">Membrane</keyword>
<evidence type="ECO:0000256" key="5">
    <source>
        <dbReference type="ARBA" id="ARBA00023136"/>
    </source>
</evidence>
<feature type="compositionally biased region" description="Polar residues" evidence="8">
    <location>
        <begin position="17"/>
        <end position="35"/>
    </location>
</feature>
<feature type="transmembrane region" description="Helical" evidence="7">
    <location>
        <begin position="250"/>
        <end position="276"/>
    </location>
</feature>
<evidence type="ECO:0000256" key="1">
    <source>
        <dbReference type="ARBA" id="ARBA00004141"/>
    </source>
</evidence>
<evidence type="ECO:0000256" key="4">
    <source>
        <dbReference type="ARBA" id="ARBA00022989"/>
    </source>
</evidence>
<feature type="transmembrane region" description="Helical" evidence="7">
    <location>
        <begin position="282"/>
        <end position="309"/>
    </location>
</feature>
<feature type="compositionally biased region" description="Basic and acidic residues" evidence="8">
    <location>
        <begin position="1"/>
        <end position="16"/>
    </location>
</feature>
<dbReference type="Pfam" id="PF04515">
    <property type="entry name" value="Choline_transpo"/>
    <property type="match status" value="1"/>
</dbReference>
<comment type="function">
    <text evidence="7">Choline transporter.</text>
</comment>
<feature type="transmembrane region" description="Helical" evidence="7">
    <location>
        <begin position="523"/>
        <end position="547"/>
    </location>
</feature>
<keyword evidence="4 7" id="KW-1133">Transmembrane helix</keyword>
<dbReference type="GO" id="GO:0005886">
    <property type="term" value="C:plasma membrane"/>
    <property type="evidence" value="ECO:0007669"/>
    <property type="project" value="UniProtKB-SubCell"/>
</dbReference>
<evidence type="ECO:0000256" key="8">
    <source>
        <dbReference type="SAM" id="MobiDB-lite"/>
    </source>
</evidence>
<evidence type="ECO:0000256" key="6">
    <source>
        <dbReference type="ARBA" id="ARBA00023180"/>
    </source>
</evidence>
<dbReference type="EMBL" id="HACG01039791">
    <property type="protein sequence ID" value="CEK86656.1"/>
    <property type="molecule type" value="Transcribed_RNA"/>
</dbReference>
<evidence type="ECO:0000313" key="10">
    <source>
        <dbReference type="EMBL" id="CEK86657.1"/>
    </source>
</evidence>
<reference evidence="10" key="1">
    <citation type="submission" date="2014-12" db="EMBL/GenBank/DDBJ databases">
        <title>Insight into the proteome of Arion vulgaris.</title>
        <authorList>
            <person name="Aradska J."/>
            <person name="Bulat T."/>
            <person name="Smidak R."/>
            <person name="Sarate P."/>
            <person name="Gangsoo J."/>
            <person name="Sialana F."/>
            <person name="Bilban M."/>
            <person name="Lubec G."/>
        </authorList>
    </citation>
    <scope>NUCLEOTIDE SEQUENCE</scope>
    <source>
        <tissue evidence="10">Skin</tissue>
    </source>
</reference>
<feature type="transmembrane region" description="Helical" evidence="7">
    <location>
        <begin position="381"/>
        <end position="406"/>
    </location>
</feature>
<name>A0A0B7B198_9EUPU</name>
<feature type="region of interest" description="Disordered" evidence="8">
    <location>
        <begin position="1"/>
        <end position="42"/>
    </location>
</feature>
<evidence type="ECO:0000256" key="3">
    <source>
        <dbReference type="ARBA" id="ARBA00022692"/>
    </source>
</evidence>
<evidence type="ECO:0000256" key="2">
    <source>
        <dbReference type="ARBA" id="ARBA00007168"/>
    </source>
</evidence>
<dbReference type="PANTHER" id="PTHR12385:SF14">
    <property type="entry name" value="CHOLINE TRANSPORTER-LIKE 2"/>
    <property type="match status" value="1"/>
</dbReference>
<sequence>MAKDRPAKGGVKRETSFTDAQRPTENGRNNANRETPLTKGHNPCYNGPNKNRSCTDVICCLVFIVFLAGLVVVAYFAYVYGDPKLLIYPQDSEGNLCGLGNKANKKYLFFFDLVTCGRMGPGVFIDGCPTPQVCVEQCPDTDYLYLENDRSKLICKDNVDVKTSPKSDKQLVMDNDCAAYYFKSEQVVNRCLPISRLIEFGDKFVTFKDSNGTEHNVSDSSGNPVESDAIKAGLTVYEQFLHAKEFGEKIIADVVASWWMILVGFIVAMLISLIWITLMRWIAGFMVWLTILAFAAIWIFLTGASWYLYINSRGKNESFTVYLVWRMTFEKEKLFLAAGIIFGVIMAIVLLILLFLCHRIIIAVAIIKQASRAVGAMWSTLLWPLIPFILQIGVIALWATIATYLASVGRAEDLEGNNITFLNGSFNYDAISKRSKNLFEEIPCNVNDTSELGDFCGFIKNGKGDYTIYMQIFNLFMVFWLVNFVAAMGQLTLSGAFSSWYWAFNKPNDVPYFPLLGAFWRCFRYHLGSLAFGSLLIAIVQLIRALLEYLDHKLKGSENPVASFLLKCLKCCFWCLEKVLRFLCKCLHNDGSIW</sequence>
<keyword evidence="6" id="KW-0325">Glycoprotein</keyword>